<keyword evidence="3" id="KW-1185">Reference proteome</keyword>
<evidence type="ECO:0000256" key="1">
    <source>
        <dbReference type="SAM" id="MobiDB-lite"/>
    </source>
</evidence>
<accession>A0ABS6YJ86</accession>
<sequence length="47" mass="5563">MRMRLMRRGAARDNQEVSPMTTQHQCQHQNQCQYPYSTRALLTAVRV</sequence>
<feature type="region of interest" description="Disordered" evidence="1">
    <location>
        <begin position="1"/>
        <end position="22"/>
    </location>
</feature>
<reference evidence="2 3" key="1">
    <citation type="submission" date="2019-11" db="EMBL/GenBank/DDBJ databases">
        <authorList>
            <person name="Ay H."/>
        </authorList>
    </citation>
    <scope>NUCLEOTIDE SEQUENCE [LARGE SCALE GENOMIC DNA]</scope>
    <source>
        <strain evidence="2 3">BG9H</strain>
    </source>
</reference>
<proteinExistence type="predicted"/>
<gene>
    <name evidence="2" type="ORF">GKQ77_05920</name>
</gene>
<protein>
    <submittedName>
        <fullName evidence="2">Uncharacterized protein</fullName>
    </submittedName>
</protein>
<comment type="caution">
    <text evidence="2">The sequence shown here is derived from an EMBL/GenBank/DDBJ whole genome shotgun (WGS) entry which is preliminary data.</text>
</comment>
<organism evidence="2 3">
    <name type="scientific">Streptomyces anatolicus</name>
    <dbReference type="NCBI Taxonomy" id="2675858"/>
    <lineage>
        <taxon>Bacteria</taxon>
        <taxon>Bacillati</taxon>
        <taxon>Actinomycetota</taxon>
        <taxon>Actinomycetes</taxon>
        <taxon>Kitasatosporales</taxon>
        <taxon>Streptomycetaceae</taxon>
        <taxon>Streptomyces</taxon>
    </lineage>
</organism>
<evidence type="ECO:0000313" key="2">
    <source>
        <dbReference type="EMBL" id="MBW5421104.1"/>
    </source>
</evidence>
<dbReference type="Proteomes" id="UP001197114">
    <property type="component" value="Unassembled WGS sequence"/>
</dbReference>
<dbReference type="EMBL" id="WMBF01000032">
    <property type="protein sequence ID" value="MBW5421104.1"/>
    <property type="molecule type" value="Genomic_DNA"/>
</dbReference>
<name>A0ABS6YJ86_9ACTN</name>
<evidence type="ECO:0000313" key="3">
    <source>
        <dbReference type="Proteomes" id="UP001197114"/>
    </source>
</evidence>